<evidence type="ECO:0000313" key="12">
    <source>
        <dbReference type="Ensembl" id="ENSLACP00000005300.1"/>
    </source>
</evidence>
<dbReference type="GO" id="GO:0006325">
    <property type="term" value="P:chromatin organization"/>
    <property type="evidence" value="ECO:0007669"/>
    <property type="project" value="UniProtKB-KW"/>
</dbReference>
<dbReference type="STRING" id="7897.ENSLACP00000005300"/>
<dbReference type="eggNOG" id="ENOG502QVKU">
    <property type="taxonomic scope" value="Eukaryota"/>
</dbReference>
<dbReference type="EMBL" id="AFYH01004702">
    <property type="status" value="NOT_ANNOTATED_CDS"/>
    <property type="molecule type" value="Genomic_DNA"/>
</dbReference>
<dbReference type="OMA" id="MIFCSRG"/>
<dbReference type="HOGENOM" id="CLU_516740_0_0_1"/>
<evidence type="ECO:0000259" key="11">
    <source>
        <dbReference type="Pfam" id="PF13341"/>
    </source>
</evidence>
<dbReference type="GO" id="GO:1990238">
    <property type="term" value="F:double-stranded DNA endonuclease activity"/>
    <property type="evidence" value="ECO:0007669"/>
    <property type="project" value="Ensembl"/>
</dbReference>
<feature type="binding site" evidence="10">
    <location>
        <position position="449"/>
    </location>
    <ligand>
        <name>Zn(2+)</name>
        <dbReference type="ChEBI" id="CHEBI:29105"/>
        <label>1</label>
    </ligand>
</feature>
<name>H3A6M9_LATCH</name>
<dbReference type="GO" id="GO:1905347">
    <property type="term" value="C:endodeoxyribonuclease complex"/>
    <property type="evidence" value="ECO:0007669"/>
    <property type="project" value="Ensembl"/>
</dbReference>
<evidence type="ECO:0000256" key="10">
    <source>
        <dbReference type="PIRSR" id="PIRSR604321-1"/>
    </source>
</evidence>
<dbReference type="Ensembl" id="ENSLACT00000005347.1">
    <property type="protein sequence ID" value="ENSLACP00000005300.1"/>
    <property type="gene ID" value="ENSLACG00000004709.1"/>
</dbReference>
<dbReference type="InterPro" id="IPR011043">
    <property type="entry name" value="Gal_Oxase/kelch_b-propeller"/>
</dbReference>
<evidence type="ECO:0000256" key="7">
    <source>
        <dbReference type="ARBA" id="ARBA00022853"/>
    </source>
</evidence>
<dbReference type="Gene3D" id="2.120.10.80">
    <property type="entry name" value="Kelch-type beta propeller"/>
    <property type="match status" value="1"/>
</dbReference>
<protein>
    <recommendedName>
        <fullName evidence="3">V(D)J recombination-activating protein 2</fullName>
    </recommendedName>
</protein>
<reference evidence="12" key="2">
    <citation type="submission" date="2025-08" db="UniProtKB">
        <authorList>
            <consortium name="Ensembl"/>
        </authorList>
    </citation>
    <scope>IDENTIFICATION</scope>
</reference>
<evidence type="ECO:0000256" key="5">
    <source>
        <dbReference type="ARBA" id="ARBA00022771"/>
    </source>
</evidence>
<dbReference type="Pfam" id="PF13341">
    <property type="entry name" value="RAG2_PHD"/>
    <property type="match status" value="1"/>
</dbReference>
<dbReference type="InParanoid" id="H3A6M9"/>
<dbReference type="GO" id="GO:0008270">
    <property type="term" value="F:zinc ion binding"/>
    <property type="evidence" value="ECO:0007669"/>
    <property type="project" value="UniProtKB-KW"/>
</dbReference>
<gene>
    <name evidence="12" type="primary">RAG2</name>
</gene>
<evidence type="ECO:0000313" key="13">
    <source>
        <dbReference type="Proteomes" id="UP000008672"/>
    </source>
</evidence>
<feature type="binding site" evidence="10">
    <location>
        <position position="440"/>
    </location>
    <ligand>
        <name>Zn(2+)</name>
        <dbReference type="ChEBI" id="CHEBI:29105"/>
        <label>1</label>
    </ligand>
</feature>
<comment type="similarity">
    <text evidence="2">Belongs to the RAG2 family.</text>
</comment>
<feature type="domain" description="Recombination activating protein 2 PHD" evidence="11">
    <location>
        <begin position="408"/>
        <end position="485"/>
    </location>
</feature>
<keyword evidence="9" id="KW-0539">Nucleus</keyword>
<dbReference type="GO" id="GO:0097519">
    <property type="term" value="C:DNA recombinase complex"/>
    <property type="evidence" value="ECO:0007669"/>
    <property type="project" value="Ensembl"/>
</dbReference>
<feature type="binding site" evidence="10">
    <location>
        <position position="417"/>
    </location>
    <ligand>
        <name>Zn(2+)</name>
        <dbReference type="ChEBI" id="CHEBI:29105"/>
        <label>1</label>
    </ligand>
</feature>
<reference evidence="12" key="3">
    <citation type="submission" date="2025-09" db="UniProtKB">
        <authorList>
            <consortium name="Ensembl"/>
        </authorList>
    </citation>
    <scope>IDENTIFICATION</scope>
</reference>
<dbReference type="CTD" id="5897"/>
<dbReference type="SUPFAM" id="SSF57903">
    <property type="entry name" value="FYVE/PHD zinc finger"/>
    <property type="match status" value="1"/>
</dbReference>
<dbReference type="RefSeq" id="XP_005986966.1">
    <property type="nucleotide sequence ID" value="XM_005986904.1"/>
</dbReference>
<keyword evidence="13" id="KW-1185">Reference proteome</keyword>
<evidence type="ECO:0000256" key="9">
    <source>
        <dbReference type="ARBA" id="ARBA00023242"/>
    </source>
</evidence>
<dbReference type="PANTHER" id="PTHR10960:SF0">
    <property type="entry name" value="V(D)J RECOMBINATION-ACTIVATING PROTEIN 2"/>
    <property type="match status" value="1"/>
</dbReference>
<accession>H3A6M9</accession>
<dbReference type="InterPro" id="IPR011011">
    <property type="entry name" value="Znf_FYVE_PHD"/>
</dbReference>
<dbReference type="FunCoup" id="H3A6M9">
    <property type="interactions" value="186"/>
</dbReference>
<dbReference type="PANTHER" id="PTHR10960">
    <property type="entry name" value="V D J RECOMBINATION-ACTIVATING PROTEIN 2"/>
    <property type="match status" value="1"/>
</dbReference>
<feature type="binding site" evidence="10">
    <location>
        <position position="452"/>
    </location>
    <ligand>
        <name>Zn(2+)</name>
        <dbReference type="ChEBI" id="CHEBI:29105"/>
        <label>2</label>
    </ligand>
</feature>
<dbReference type="GO" id="GO:0005634">
    <property type="term" value="C:nucleus"/>
    <property type="evidence" value="ECO:0007669"/>
    <property type="project" value="UniProtKB-SubCell"/>
</dbReference>
<dbReference type="GO" id="GO:0033152">
    <property type="term" value="P:immunoglobulin V(D)J recombination"/>
    <property type="evidence" value="ECO:0007669"/>
    <property type="project" value="Ensembl"/>
</dbReference>
<reference evidence="13" key="1">
    <citation type="submission" date="2011-08" db="EMBL/GenBank/DDBJ databases">
        <title>The draft genome of Latimeria chalumnae.</title>
        <authorList>
            <person name="Di Palma F."/>
            <person name="Alfoldi J."/>
            <person name="Johnson J."/>
            <person name="Berlin A."/>
            <person name="Gnerre S."/>
            <person name="Jaffe D."/>
            <person name="MacCallum I."/>
            <person name="Young S."/>
            <person name="Walker B.J."/>
            <person name="Lander E."/>
            <person name="Lindblad-Toh K."/>
        </authorList>
    </citation>
    <scope>NUCLEOTIDE SEQUENCE [LARGE SCALE GENOMIC DNA]</scope>
    <source>
        <strain evidence="13">Wild caught</strain>
    </source>
</reference>
<dbReference type="SUPFAM" id="SSF50965">
    <property type="entry name" value="Galactose oxidase, central domain"/>
    <property type="match status" value="1"/>
</dbReference>
<dbReference type="GO" id="GO:0030217">
    <property type="term" value="P:T cell differentiation"/>
    <property type="evidence" value="ECO:0007669"/>
    <property type="project" value="Ensembl"/>
</dbReference>
<dbReference type="GO" id="GO:0043565">
    <property type="term" value="F:sequence-specific DNA binding"/>
    <property type="evidence" value="ECO:0007669"/>
    <property type="project" value="Ensembl"/>
</dbReference>
<evidence type="ECO:0000256" key="3">
    <source>
        <dbReference type="ARBA" id="ARBA00021275"/>
    </source>
</evidence>
<dbReference type="AlphaFoldDB" id="H3A6M9"/>
<dbReference type="InterPro" id="IPR015915">
    <property type="entry name" value="Kelch-typ_b-propeller"/>
</dbReference>
<dbReference type="GeneID" id="102361038"/>
<dbReference type="FunFam" id="2.120.10.80:FF:000047">
    <property type="entry name" value="V(D)J recombination-activating protein 2"/>
    <property type="match status" value="1"/>
</dbReference>
<proteinExistence type="inferred from homology"/>
<dbReference type="Proteomes" id="UP000008672">
    <property type="component" value="Unassembled WGS sequence"/>
</dbReference>
<keyword evidence="4 10" id="KW-0479">Metal-binding</keyword>
<evidence type="ECO:0000256" key="1">
    <source>
        <dbReference type="ARBA" id="ARBA00004123"/>
    </source>
</evidence>
<organism evidence="12 13">
    <name type="scientific">Latimeria chalumnae</name>
    <name type="common">Coelacanth</name>
    <dbReference type="NCBI Taxonomy" id="7897"/>
    <lineage>
        <taxon>Eukaryota</taxon>
        <taxon>Metazoa</taxon>
        <taxon>Chordata</taxon>
        <taxon>Craniata</taxon>
        <taxon>Vertebrata</taxon>
        <taxon>Euteleostomi</taxon>
        <taxon>Coelacanthiformes</taxon>
        <taxon>Coelacanthidae</taxon>
        <taxon>Latimeria</taxon>
    </lineage>
</organism>
<dbReference type="KEGG" id="lcm:102361038"/>
<dbReference type="GO" id="GO:0065004">
    <property type="term" value="P:protein-DNA complex assembly"/>
    <property type="evidence" value="ECO:0007669"/>
    <property type="project" value="Ensembl"/>
</dbReference>
<dbReference type="Gene3D" id="3.30.160.290">
    <property type="entry name" value="Rag2 PHD finger"/>
    <property type="match status" value="1"/>
</dbReference>
<dbReference type="GO" id="GO:0048538">
    <property type="term" value="P:thymus development"/>
    <property type="evidence" value="ECO:0007669"/>
    <property type="project" value="Ensembl"/>
</dbReference>
<feature type="binding site" evidence="10">
    <location>
        <position position="472"/>
    </location>
    <ligand>
        <name>Zn(2+)</name>
        <dbReference type="ChEBI" id="CHEBI:29105"/>
        <label>1</label>
    </ligand>
</feature>
<dbReference type="OrthoDB" id="8512570at2759"/>
<dbReference type="GeneTree" id="ENSGT00390000012559"/>
<dbReference type="Pfam" id="PF03089">
    <property type="entry name" value="RAG2"/>
    <property type="match status" value="1"/>
</dbReference>
<feature type="binding site" evidence="10">
    <location>
        <position position="413"/>
    </location>
    <ligand>
        <name>Zn(2+)</name>
        <dbReference type="ChEBI" id="CHEBI:29105"/>
        <label>1</label>
    </ligand>
</feature>
<evidence type="ECO:0000256" key="4">
    <source>
        <dbReference type="ARBA" id="ARBA00022723"/>
    </source>
</evidence>
<keyword evidence="7" id="KW-0156">Chromatin regulator</keyword>
<dbReference type="InterPro" id="IPR025162">
    <property type="entry name" value="RAG2_PHD"/>
</dbReference>
<comment type="subcellular location">
    <subcellularLocation>
        <location evidence="1">Nucleus</location>
    </subcellularLocation>
</comment>
<keyword evidence="5" id="KW-0863">Zinc-finger</keyword>
<evidence type="ECO:0000256" key="8">
    <source>
        <dbReference type="ARBA" id="ARBA00023172"/>
    </source>
</evidence>
<keyword evidence="8" id="KW-0233">DNA recombination</keyword>
<evidence type="ECO:0000256" key="2">
    <source>
        <dbReference type="ARBA" id="ARBA00008254"/>
    </source>
</evidence>
<dbReference type="InterPro" id="IPR004321">
    <property type="entry name" value="RAG2"/>
</dbReference>
<keyword evidence="6 10" id="KW-0862">Zinc</keyword>
<sequence length="522" mass="58959">MSLHMISVTNQGSLIHPGFSLMNFDGDVLLFGQKGWPKRSCPTGVFLLDFKHRELKLRPVTFSNESCYLPPLRSSAVTSYLGSGESESLQYLIHGGRTPNNELSDKLYLMTLVSKAYNKKVILCCTEKELEGDVPQARYGHTINMVYSRGKSMCVMFGGRSYMSPGQRTTENWNSIEDCMPQVYLIDLEFGCCTSYNFPELQDGMSFHVSIARNDTVYLLGGHTLESKSRPPRLYRLKVDLLLGSPVVGCSELPGGISVSSAIVAQTGANEYVILGGYESETQKRMTCNTAVLDDNSIQVLERESPDWPGDIKLSKTWFGSSMGGGAVFLGIPGENKQITNESNYFYRVNLIEDEEITQTCSQESTEDQDDSTTFEDSEEFYIGCSTNDLDYSDIYNEEDDDDESETGYWIKCCTSCDLNVNTWVPVYSTELNKPAMIYCSNGEGHWVHAECMGLSELMLMQLSQENRKYYCNDHVDLDKELHTPQKILPLRRTPMKPPHKKTPIKIKMSPRKKSFLRRLFE</sequence>
<feature type="binding site" evidence="10">
    <location>
        <position position="446"/>
    </location>
    <ligand>
        <name>Zn(2+)</name>
        <dbReference type="ChEBI" id="CHEBI:29105"/>
        <label>2</label>
    </ligand>
</feature>
<evidence type="ECO:0000256" key="6">
    <source>
        <dbReference type="ARBA" id="ARBA00022833"/>
    </source>
</evidence>
<feature type="binding site" evidence="10">
    <location>
        <position position="475"/>
    </location>
    <ligand>
        <name>Zn(2+)</name>
        <dbReference type="ChEBI" id="CHEBI:29105"/>
        <label>1</label>
    </ligand>
</feature>